<dbReference type="OrthoDB" id="9995375at2759"/>
<reference evidence="5 6" key="1">
    <citation type="submission" date="2020-04" db="EMBL/GenBank/DDBJ databases">
        <title>Perkinsus chesapeaki whole genome sequence.</title>
        <authorList>
            <person name="Bogema D.R."/>
        </authorList>
    </citation>
    <scope>NUCLEOTIDE SEQUENCE [LARGE SCALE GENOMIC DNA]</scope>
    <source>
        <strain evidence="5">ATCC PRA-425</strain>
    </source>
</reference>
<feature type="region of interest" description="Disordered" evidence="3">
    <location>
        <begin position="398"/>
        <end position="428"/>
    </location>
</feature>
<dbReference type="PROSITE" id="PS50084">
    <property type="entry name" value="KH_TYPE_1"/>
    <property type="match status" value="1"/>
</dbReference>
<evidence type="ECO:0000256" key="1">
    <source>
        <dbReference type="ARBA" id="ARBA00022737"/>
    </source>
</evidence>
<feature type="region of interest" description="Disordered" evidence="3">
    <location>
        <begin position="828"/>
        <end position="896"/>
    </location>
</feature>
<dbReference type="PANTHER" id="PTHR10288">
    <property type="entry name" value="KH DOMAIN CONTAINING RNA BINDING PROTEIN"/>
    <property type="match status" value="1"/>
</dbReference>
<feature type="compositionally biased region" description="Low complexity" evidence="3">
    <location>
        <begin position="868"/>
        <end position="896"/>
    </location>
</feature>
<evidence type="ECO:0000313" key="6">
    <source>
        <dbReference type="Proteomes" id="UP000591131"/>
    </source>
</evidence>
<proteinExistence type="predicted"/>
<evidence type="ECO:0000256" key="3">
    <source>
        <dbReference type="SAM" id="MobiDB-lite"/>
    </source>
</evidence>
<feature type="domain" description="K Homology" evidence="4">
    <location>
        <begin position="428"/>
        <end position="505"/>
    </location>
</feature>
<dbReference type="SMART" id="SM00322">
    <property type="entry name" value="KH"/>
    <property type="match status" value="3"/>
</dbReference>
<dbReference type="InterPro" id="IPR004088">
    <property type="entry name" value="KH_dom_type_1"/>
</dbReference>
<accession>A0A7J6N0W8</accession>
<dbReference type="SUPFAM" id="SSF54791">
    <property type="entry name" value="Eukaryotic type KH-domain (KH-domain type I)"/>
    <property type="match status" value="2"/>
</dbReference>
<feature type="domain" description="K Homology" evidence="4">
    <location>
        <begin position="668"/>
        <end position="740"/>
    </location>
</feature>
<dbReference type="InterPro" id="IPR036612">
    <property type="entry name" value="KH_dom_type_1_sf"/>
</dbReference>
<feature type="compositionally biased region" description="Polar residues" evidence="3">
    <location>
        <begin position="36"/>
        <end position="47"/>
    </location>
</feature>
<dbReference type="Pfam" id="PF00013">
    <property type="entry name" value="KH_1"/>
    <property type="match status" value="2"/>
</dbReference>
<dbReference type="AlphaFoldDB" id="A0A7J6N0W8"/>
<feature type="compositionally biased region" description="Low complexity" evidence="3">
    <location>
        <begin position="838"/>
        <end position="849"/>
    </location>
</feature>
<sequence length="930" mass="99482">MGHKKKGPKPKPQEEVTESPVPSPPPTPEDDEDIESVSSGGYVMSTSARRRKNKLRNEQKAKAAAGFVEAPNESKLPPVPKGPTEHFEEVAGALEKEADALKTGKPGRSAYEEFLKKLAHTVEAEKASLKPKPSFRGTVDQLRQQIYDMASAYDGKEESDSIEVKEAKAMETELQTQLERLVEHEAFRAFQHRVAGIKLAVEQQQQQKNHHNAQQKESAAKAGRPPKAQQDGGAARLAHKLQQIIGREAPVRPEELHHKEVGKDSISGDLLDLLFTSSGPGPLAHKWEKEYKVCLQPIVGDKRAFTGVKATGIEETAVEAAVERLGSFNPTCSRSVSLIPDNGNTNPNVLNSVRRRVFQLAHQLEGRHGVVMVKNQRGDSITIYGPDSEDVAKAVQEAHSAVNERPRPRAGSGGGGDHREGGGARRGEFRDTSLKFEVGVAKCVVGDRGENVKRLECLSKCQIQIKGPAPDPKAHKNTGVASVTVRGATAGDVATGVKMVKDYASSVAKRVVSFPDKEALDKLFGAGQGGHTPLASRFATIRRQCGCTILRDSDTTLQVLLPLDKDPSLEKELNGAVTEIEKLVEEASVGTTSIPVAPDHLHLWEDTGNLRNIQRKSGLIRVTLRKGGEGEEPQLDLTGNAQAVTKARGLIDKLIETSGTAEIFNTLKECSEDESLVEAVISMLLVNRAAKLHQISKDSGALLHVDETRKAAPGESRNVKVVGGPTEVALAVKLLRRAVAEHKALLALMETVEVKVPQEKVAAVLGPSGRTLHRIQAATLCTDVQLTKRAPEGTTGGPPAICLIRGTEEAVKKAERLVREIVKAGTTSNLEMNGSGGAEAAAPATEPAAVMGARDAQPRLRNKGRGAWGASRAAGGKGGAAVAASSSKADKGGSAAASKKFVFDENDFPALVNLKEKEQKPAEKQVATAK</sequence>
<feature type="region of interest" description="Disordered" evidence="3">
    <location>
        <begin position="202"/>
        <end position="237"/>
    </location>
</feature>
<feature type="compositionally biased region" description="Basic and acidic residues" evidence="3">
    <location>
        <begin position="416"/>
        <end position="428"/>
    </location>
</feature>
<keyword evidence="2" id="KW-0694">RNA-binding</keyword>
<dbReference type="GO" id="GO:0003723">
    <property type="term" value="F:RNA binding"/>
    <property type="evidence" value="ECO:0007669"/>
    <property type="project" value="UniProtKB-UniRule"/>
</dbReference>
<keyword evidence="6" id="KW-1185">Reference proteome</keyword>
<dbReference type="Proteomes" id="UP000591131">
    <property type="component" value="Unassembled WGS sequence"/>
</dbReference>
<keyword evidence="1" id="KW-0677">Repeat</keyword>
<feature type="region of interest" description="Disordered" evidence="3">
    <location>
        <begin position="1"/>
        <end position="85"/>
    </location>
</feature>
<comment type="caution">
    <text evidence="5">The sequence shown here is derived from an EMBL/GenBank/DDBJ whole genome shotgun (WGS) entry which is preliminary data.</text>
</comment>
<evidence type="ECO:0000259" key="4">
    <source>
        <dbReference type="SMART" id="SM00322"/>
    </source>
</evidence>
<protein>
    <recommendedName>
        <fullName evidence="4">K Homology domain-containing protein</fullName>
    </recommendedName>
</protein>
<evidence type="ECO:0000313" key="5">
    <source>
        <dbReference type="EMBL" id="KAF4677532.1"/>
    </source>
</evidence>
<evidence type="ECO:0000256" key="2">
    <source>
        <dbReference type="PROSITE-ProRule" id="PRU00117"/>
    </source>
</evidence>
<organism evidence="5 6">
    <name type="scientific">Perkinsus chesapeaki</name>
    <name type="common">Clam parasite</name>
    <name type="synonym">Perkinsus andrewsi</name>
    <dbReference type="NCBI Taxonomy" id="330153"/>
    <lineage>
        <taxon>Eukaryota</taxon>
        <taxon>Sar</taxon>
        <taxon>Alveolata</taxon>
        <taxon>Perkinsozoa</taxon>
        <taxon>Perkinsea</taxon>
        <taxon>Perkinsida</taxon>
        <taxon>Perkinsidae</taxon>
        <taxon>Perkinsus</taxon>
    </lineage>
</organism>
<feature type="domain" description="K Homology" evidence="4">
    <location>
        <begin position="748"/>
        <end position="823"/>
    </location>
</feature>
<dbReference type="Gene3D" id="3.30.1370.10">
    <property type="entry name" value="K Homology domain, type 1"/>
    <property type="match status" value="1"/>
</dbReference>
<dbReference type="EMBL" id="JAAPAO010000012">
    <property type="protein sequence ID" value="KAF4677532.1"/>
    <property type="molecule type" value="Genomic_DNA"/>
</dbReference>
<name>A0A7J6N0W8_PERCH</name>
<dbReference type="InterPro" id="IPR004087">
    <property type="entry name" value="KH_dom"/>
</dbReference>
<gene>
    <name evidence="5" type="ORF">FOL47_000920</name>
</gene>